<dbReference type="AlphaFoldDB" id="A0A917AK96"/>
<dbReference type="InterPro" id="IPR000182">
    <property type="entry name" value="GNAT_dom"/>
</dbReference>
<dbReference type="SUPFAM" id="SSF55729">
    <property type="entry name" value="Acyl-CoA N-acyltransferases (Nat)"/>
    <property type="match status" value="1"/>
</dbReference>
<reference evidence="2" key="1">
    <citation type="journal article" date="2014" name="Int. J. Syst. Evol. Microbiol.">
        <title>Complete genome sequence of Corynebacterium casei LMG S-19264T (=DSM 44701T), isolated from a smear-ripened cheese.</title>
        <authorList>
            <consortium name="US DOE Joint Genome Institute (JGI-PGF)"/>
            <person name="Walter F."/>
            <person name="Albersmeier A."/>
            <person name="Kalinowski J."/>
            <person name="Ruckert C."/>
        </authorList>
    </citation>
    <scope>NUCLEOTIDE SEQUENCE</scope>
    <source>
        <strain evidence="2">CGMCC 1.12698</strain>
    </source>
</reference>
<protein>
    <recommendedName>
        <fullName evidence="1">N-acetyltransferase domain-containing protein</fullName>
    </recommendedName>
</protein>
<gene>
    <name evidence="2" type="ORF">GCM10007140_06420</name>
</gene>
<accession>A0A917AK96</accession>
<dbReference type="Gene3D" id="3.40.630.30">
    <property type="match status" value="1"/>
</dbReference>
<dbReference type="PROSITE" id="PS51186">
    <property type="entry name" value="GNAT"/>
    <property type="match status" value="1"/>
</dbReference>
<evidence type="ECO:0000313" key="3">
    <source>
        <dbReference type="Proteomes" id="UP000605259"/>
    </source>
</evidence>
<dbReference type="CDD" id="cd04301">
    <property type="entry name" value="NAT_SF"/>
    <property type="match status" value="1"/>
</dbReference>
<organism evidence="2 3">
    <name type="scientific">Priestia taiwanensis</name>
    <dbReference type="NCBI Taxonomy" id="1347902"/>
    <lineage>
        <taxon>Bacteria</taxon>
        <taxon>Bacillati</taxon>
        <taxon>Bacillota</taxon>
        <taxon>Bacilli</taxon>
        <taxon>Bacillales</taxon>
        <taxon>Bacillaceae</taxon>
        <taxon>Priestia</taxon>
    </lineage>
</organism>
<reference evidence="2" key="2">
    <citation type="submission" date="2020-09" db="EMBL/GenBank/DDBJ databases">
        <authorList>
            <person name="Sun Q."/>
            <person name="Zhou Y."/>
        </authorList>
    </citation>
    <scope>NUCLEOTIDE SEQUENCE</scope>
    <source>
        <strain evidence="2">CGMCC 1.12698</strain>
    </source>
</reference>
<feature type="domain" description="N-acetyltransferase" evidence="1">
    <location>
        <begin position="15"/>
        <end position="196"/>
    </location>
</feature>
<evidence type="ECO:0000313" key="2">
    <source>
        <dbReference type="EMBL" id="GGE58776.1"/>
    </source>
</evidence>
<dbReference type="EMBL" id="BMFK01000001">
    <property type="protein sequence ID" value="GGE58776.1"/>
    <property type="molecule type" value="Genomic_DNA"/>
</dbReference>
<dbReference type="Pfam" id="PF00583">
    <property type="entry name" value="Acetyltransf_1"/>
    <property type="match status" value="1"/>
</dbReference>
<dbReference type="GO" id="GO:0016747">
    <property type="term" value="F:acyltransferase activity, transferring groups other than amino-acyl groups"/>
    <property type="evidence" value="ECO:0007669"/>
    <property type="project" value="InterPro"/>
</dbReference>
<keyword evidence="3" id="KW-1185">Reference proteome</keyword>
<evidence type="ECO:0000259" key="1">
    <source>
        <dbReference type="PROSITE" id="PS51186"/>
    </source>
</evidence>
<dbReference type="Proteomes" id="UP000605259">
    <property type="component" value="Unassembled WGS sequence"/>
</dbReference>
<comment type="caution">
    <text evidence="2">The sequence shown here is derived from an EMBL/GenBank/DDBJ whole genome shotgun (WGS) entry which is preliminary data.</text>
</comment>
<proteinExistence type="predicted"/>
<dbReference type="RefSeq" id="WP_188386988.1">
    <property type="nucleotide sequence ID" value="NZ_BMFK01000001.1"/>
</dbReference>
<sequence>MKVIRASECNNEIKMKMSKIFVDGFFQWLTFFSKDKEKLTKAFCHMFNLDVFYVAVIDDEIAGIAACTDGRVPSVHLERKELRKHLGFFRGTIAYAVLKREFEEKSYPFEITSGMGMVEFVATSSTYRGKGVATAIMNHIFASTPYRTYALEVADTNTNAVKLYEKIGYMEFLRVKQKHSKRSGVNYLVYMKYAKNGH</sequence>
<dbReference type="InterPro" id="IPR016181">
    <property type="entry name" value="Acyl_CoA_acyltransferase"/>
</dbReference>
<name>A0A917AK96_9BACI</name>